<proteinExistence type="predicted"/>
<keyword evidence="2" id="KW-1185">Reference proteome</keyword>
<dbReference type="RefSeq" id="XP_033584785.1">
    <property type="nucleotide sequence ID" value="XM_033721655.1"/>
</dbReference>
<dbReference type="EMBL" id="MU003692">
    <property type="protein sequence ID" value="KAF2817821.1"/>
    <property type="molecule type" value="Genomic_DNA"/>
</dbReference>
<reference evidence="3" key="3">
    <citation type="submission" date="2025-04" db="UniProtKB">
        <authorList>
            <consortium name="RefSeq"/>
        </authorList>
    </citation>
    <scope>IDENTIFICATION</scope>
    <source>
        <strain evidence="3">CBS 304.34</strain>
    </source>
</reference>
<name>A0A6A6Z9L7_9PEZI</name>
<accession>A0A6A6Z9L7</accession>
<dbReference type="OrthoDB" id="3775898at2759"/>
<reference evidence="3" key="2">
    <citation type="submission" date="2020-04" db="EMBL/GenBank/DDBJ databases">
        <authorList>
            <consortium name="NCBI Genome Project"/>
        </authorList>
    </citation>
    <scope>NUCLEOTIDE SEQUENCE</scope>
    <source>
        <strain evidence="3">CBS 304.34</strain>
    </source>
</reference>
<organism evidence="1">
    <name type="scientific">Mytilinidion resinicola</name>
    <dbReference type="NCBI Taxonomy" id="574789"/>
    <lineage>
        <taxon>Eukaryota</taxon>
        <taxon>Fungi</taxon>
        <taxon>Dikarya</taxon>
        <taxon>Ascomycota</taxon>
        <taxon>Pezizomycotina</taxon>
        <taxon>Dothideomycetes</taxon>
        <taxon>Pleosporomycetidae</taxon>
        <taxon>Mytilinidiales</taxon>
        <taxon>Mytilinidiaceae</taxon>
        <taxon>Mytilinidion</taxon>
    </lineage>
</organism>
<evidence type="ECO:0000313" key="1">
    <source>
        <dbReference type="EMBL" id="KAF2817821.1"/>
    </source>
</evidence>
<evidence type="ECO:0000313" key="2">
    <source>
        <dbReference type="Proteomes" id="UP000504636"/>
    </source>
</evidence>
<dbReference type="GeneID" id="54462548"/>
<evidence type="ECO:0000313" key="3">
    <source>
        <dbReference type="RefSeq" id="XP_033584785.1"/>
    </source>
</evidence>
<gene>
    <name evidence="1 3" type="ORF">BDZ99DRAFT_470775</name>
</gene>
<reference evidence="1 3" key="1">
    <citation type="journal article" date="2020" name="Stud. Mycol.">
        <title>101 Dothideomycetes genomes: a test case for predicting lifestyles and emergence of pathogens.</title>
        <authorList>
            <person name="Haridas S."/>
            <person name="Albert R."/>
            <person name="Binder M."/>
            <person name="Bloem J."/>
            <person name="Labutti K."/>
            <person name="Salamov A."/>
            <person name="Andreopoulos B."/>
            <person name="Baker S."/>
            <person name="Barry K."/>
            <person name="Bills G."/>
            <person name="Bluhm B."/>
            <person name="Cannon C."/>
            <person name="Castanera R."/>
            <person name="Culley D."/>
            <person name="Daum C."/>
            <person name="Ezra D."/>
            <person name="Gonzalez J."/>
            <person name="Henrissat B."/>
            <person name="Kuo A."/>
            <person name="Liang C."/>
            <person name="Lipzen A."/>
            <person name="Lutzoni F."/>
            <person name="Magnuson J."/>
            <person name="Mondo S."/>
            <person name="Nolan M."/>
            <person name="Ohm R."/>
            <person name="Pangilinan J."/>
            <person name="Park H.-J."/>
            <person name="Ramirez L."/>
            <person name="Alfaro M."/>
            <person name="Sun H."/>
            <person name="Tritt A."/>
            <person name="Yoshinaga Y."/>
            <person name="Zwiers L.-H."/>
            <person name="Turgeon B."/>
            <person name="Goodwin S."/>
            <person name="Spatafora J."/>
            <person name="Crous P."/>
            <person name="Grigoriev I."/>
        </authorList>
    </citation>
    <scope>NUCLEOTIDE SEQUENCE</scope>
    <source>
        <strain evidence="1 3">CBS 304.34</strain>
    </source>
</reference>
<protein>
    <submittedName>
        <fullName evidence="1 3">Uncharacterized protein</fullName>
    </submittedName>
</protein>
<sequence length="350" mass="40574">MSTISNVSQSDQSLNSRSPLFDFLAKPNQYVPIFDAITRALEPTDIITLGRVSRDLRGVYQKCKDTQWNINIALKKFIKYPTQFRSKLGQVLVYPPTSSSKFQTLEHPMHMELCIVIIQTKDPPLYNVLKGYWCTTAETAFITATKAYAPFADMTLKTKKAYLLRALDAQPKRCITDVKARGYEVLDMRFRDRGKVRVQRLNDGSSWIMKLDTTDVEPPSVPDCVFDHAEFILTSSTNWYGPLHYQPMLRTFKHAALAHTWFVTSSGRMEPIARRLDAMLWMELCELPKKDRPTNWDELKRRKELLRTMTSYEGKMFDEKIPEWLEELDDLLPRGGRKLAYLLAKLLGRF</sequence>
<dbReference type="Proteomes" id="UP000504636">
    <property type="component" value="Unplaced"/>
</dbReference>
<dbReference type="AlphaFoldDB" id="A0A6A6Z9L7"/>